<evidence type="ECO:0000313" key="2">
    <source>
        <dbReference type="Proteomes" id="UP001268683"/>
    </source>
</evidence>
<keyword evidence="2" id="KW-1185">Reference proteome</keyword>
<name>A0AA52EHT1_9PROT</name>
<protein>
    <submittedName>
        <fullName evidence="1">DUF2855 family protein</fullName>
    </submittedName>
</protein>
<reference evidence="1" key="1">
    <citation type="submission" date="2023-04" db="EMBL/GenBank/DDBJ databases">
        <title>Complete genome sequence of Temperatibacter marinus.</title>
        <authorList>
            <person name="Rong J.-C."/>
            <person name="Yi M.-L."/>
            <person name="Zhao Q."/>
        </authorList>
    </citation>
    <scope>NUCLEOTIDE SEQUENCE</scope>
    <source>
        <strain evidence="1">NBRC 110045</strain>
    </source>
</reference>
<dbReference type="KEGG" id="tmk:QGN29_05870"/>
<dbReference type="AlphaFoldDB" id="A0AA52EHT1"/>
<accession>A0AA52EHT1</accession>
<dbReference type="EMBL" id="CP123872">
    <property type="protein sequence ID" value="WND03898.1"/>
    <property type="molecule type" value="Genomic_DNA"/>
</dbReference>
<dbReference type="Gene3D" id="3.40.50.720">
    <property type="entry name" value="NAD(P)-binding Rossmann-like Domain"/>
    <property type="match status" value="1"/>
</dbReference>
<dbReference type="Proteomes" id="UP001268683">
    <property type="component" value="Chromosome"/>
</dbReference>
<organism evidence="1 2">
    <name type="scientific">Temperatibacter marinus</name>
    <dbReference type="NCBI Taxonomy" id="1456591"/>
    <lineage>
        <taxon>Bacteria</taxon>
        <taxon>Pseudomonadati</taxon>
        <taxon>Pseudomonadota</taxon>
        <taxon>Alphaproteobacteria</taxon>
        <taxon>Kordiimonadales</taxon>
        <taxon>Temperatibacteraceae</taxon>
        <taxon>Temperatibacter</taxon>
    </lineage>
</organism>
<sequence length="359" mass="40201">MSKIQEIWTDRVEYSKQRFVEKDKDELEPGQILVEIDKFALTANNVSYALSGEAIGYWGYFPTHEGTWGNVPVWGMATVSEVNGSSIKVGERLYGFFPMSSHLIMSPGKISEKHFMDETEHRRPLPPLYNQYMRTEAEPAFMQKLENERCLYFPLFITGYVIADFLMDQSWMQAEQIIISSISSKTGYSCANFIKSMGFEGNLVGITSPRNHEFVTQLGTADQVISYGEEDRLNKVSSVYVDMSGDGNTRREIHSHFADLLKSSQVVGATHWESERTGKGLDGPKPEFFFAPSQIAKRNQEWGPGVLLQKGSGASADLAAKLADQVSIEFHQGAQNVMQIWADLLANKVSGQKGLIVNL</sequence>
<dbReference type="Pfam" id="PF11017">
    <property type="entry name" value="DUF2855"/>
    <property type="match status" value="1"/>
</dbReference>
<gene>
    <name evidence="1" type="ORF">QGN29_05870</name>
</gene>
<dbReference type="InterPro" id="IPR021276">
    <property type="entry name" value="DUF2855"/>
</dbReference>
<evidence type="ECO:0000313" key="1">
    <source>
        <dbReference type="EMBL" id="WND03898.1"/>
    </source>
</evidence>
<proteinExistence type="predicted"/>
<dbReference type="RefSeq" id="WP_310799763.1">
    <property type="nucleotide sequence ID" value="NZ_CP123872.1"/>
</dbReference>